<evidence type="ECO:0000256" key="17">
    <source>
        <dbReference type="ARBA" id="ARBA00048623"/>
    </source>
</evidence>
<evidence type="ECO:0000256" key="14">
    <source>
        <dbReference type="ARBA" id="ARBA00025228"/>
    </source>
</evidence>
<comment type="pathway">
    <text evidence="3 19">Cofactor biosynthesis; adenosylcobalamin biosynthesis; adenosylcobalamin from cob(II)yrinate a,c-diamide: step 7/7.</text>
</comment>
<keyword evidence="10 19" id="KW-0812">Transmembrane</keyword>
<keyword evidence="12 19" id="KW-1133">Transmembrane helix</keyword>
<evidence type="ECO:0000256" key="7">
    <source>
        <dbReference type="ARBA" id="ARBA00022475"/>
    </source>
</evidence>
<comment type="similarity">
    <text evidence="4 19">Belongs to the CobS family.</text>
</comment>
<dbReference type="EC" id="2.7.8.26" evidence="5 19"/>
<feature type="transmembrane region" description="Helical" evidence="19">
    <location>
        <begin position="85"/>
        <end position="102"/>
    </location>
</feature>
<evidence type="ECO:0000256" key="16">
    <source>
        <dbReference type="ARBA" id="ARBA00032853"/>
    </source>
</evidence>
<keyword evidence="8 19" id="KW-0169">Cobalamin biosynthesis</keyword>
<dbReference type="AlphaFoldDB" id="A0A839AB08"/>
<evidence type="ECO:0000256" key="9">
    <source>
        <dbReference type="ARBA" id="ARBA00022679"/>
    </source>
</evidence>
<comment type="caution">
    <text evidence="20">The sequence shown here is derived from an EMBL/GenBank/DDBJ whole genome shotgun (WGS) entry which is preliminary data.</text>
</comment>
<dbReference type="GO" id="GO:0051073">
    <property type="term" value="F:adenosylcobinamide-GDP ribazoletransferase activity"/>
    <property type="evidence" value="ECO:0007669"/>
    <property type="project" value="UniProtKB-UniRule"/>
</dbReference>
<evidence type="ECO:0000256" key="15">
    <source>
        <dbReference type="ARBA" id="ARBA00032605"/>
    </source>
</evidence>
<dbReference type="Proteomes" id="UP000541109">
    <property type="component" value="Unassembled WGS sequence"/>
</dbReference>
<feature type="transmembrane region" description="Helical" evidence="19">
    <location>
        <begin position="58"/>
        <end position="79"/>
    </location>
</feature>
<dbReference type="GO" id="GO:0005886">
    <property type="term" value="C:plasma membrane"/>
    <property type="evidence" value="ECO:0007669"/>
    <property type="project" value="UniProtKB-SubCell"/>
</dbReference>
<evidence type="ECO:0000256" key="19">
    <source>
        <dbReference type="HAMAP-Rule" id="MF_00719"/>
    </source>
</evidence>
<dbReference type="InterPro" id="IPR003805">
    <property type="entry name" value="CobS"/>
</dbReference>
<dbReference type="PANTHER" id="PTHR34148:SF1">
    <property type="entry name" value="ADENOSYLCOBINAMIDE-GDP RIBAZOLETRANSFERASE"/>
    <property type="match status" value="1"/>
</dbReference>
<feature type="transmembrane region" description="Helical" evidence="19">
    <location>
        <begin position="132"/>
        <end position="155"/>
    </location>
</feature>
<evidence type="ECO:0000256" key="10">
    <source>
        <dbReference type="ARBA" id="ARBA00022692"/>
    </source>
</evidence>
<dbReference type="HAMAP" id="MF_00719">
    <property type="entry name" value="CobS"/>
    <property type="match status" value="1"/>
</dbReference>
<evidence type="ECO:0000256" key="4">
    <source>
        <dbReference type="ARBA" id="ARBA00010561"/>
    </source>
</evidence>
<comment type="function">
    <text evidence="14 19">Joins adenosylcobinamide-GDP and alpha-ribazole to generate adenosylcobalamin (Ado-cobalamin). Also synthesizes adenosylcobalamin 5'-phosphate from adenosylcobinamide-GDP and alpha-ribazole 5'-phosphate.</text>
</comment>
<keyword evidence="13 19" id="KW-0472">Membrane</keyword>
<evidence type="ECO:0000313" key="20">
    <source>
        <dbReference type="EMBL" id="MBA5776591.1"/>
    </source>
</evidence>
<evidence type="ECO:0000256" key="11">
    <source>
        <dbReference type="ARBA" id="ARBA00022842"/>
    </source>
</evidence>
<protein>
    <recommendedName>
        <fullName evidence="6 19">Adenosylcobinamide-GDP ribazoletransferase</fullName>
        <ecNumber evidence="5 19">2.7.8.26</ecNumber>
    </recommendedName>
    <alternativeName>
        <fullName evidence="16 19">Cobalamin synthase</fullName>
    </alternativeName>
    <alternativeName>
        <fullName evidence="15 19">Cobalamin-5'-phosphate synthase</fullName>
    </alternativeName>
</protein>
<gene>
    <name evidence="19 20" type="primary">cobS</name>
    <name evidence="20" type="ORF">H2509_05570</name>
</gene>
<keyword evidence="11 19" id="KW-0460">Magnesium</keyword>
<keyword evidence="7 19" id="KW-1003">Cell membrane</keyword>
<sequence length="277" mass="28224">MFDDDDDSVKGGLWGPGAAGFLAETASVIRFFSRLPVPRIGPGDDPLAVPDFSRSARVVPVAGAILALPSALCLLFLSLTFVPPLAQAVVAVIVLICITGALHEDGLADVADGFFGASTPERRLEIMKDSRTGAFGAIALTMGLLLKVVLLGALIERYGATGGVLGLIASEATSRTAMAWLWQALPAARPGGLGALCGTPEAGAVRVAALLAAIICLPLLLLMPFAAIVVALMLLVLTTVFAIRLAAAKIGGQTGDVLGATQQLTAVAFLLGLTSVA</sequence>
<dbReference type="NCBIfam" id="TIGR00317">
    <property type="entry name" value="cobS"/>
    <property type="match status" value="1"/>
</dbReference>
<comment type="catalytic activity">
    <reaction evidence="18 19">
        <text>alpha-ribazole 5'-phosphate + adenosylcob(III)inamide-GDP = adenosylcob(III)alamin 5'-phosphate + GMP + H(+)</text>
        <dbReference type="Rhea" id="RHEA:23560"/>
        <dbReference type="ChEBI" id="CHEBI:15378"/>
        <dbReference type="ChEBI" id="CHEBI:57918"/>
        <dbReference type="ChEBI" id="CHEBI:58115"/>
        <dbReference type="ChEBI" id="CHEBI:60487"/>
        <dbReference type="ChEBI" id="CHEBI:60493"/>
        <dbReference type="EC" id="2.7.8.26"/>
    </reaction>
</comment>
<comment type="catalytic activity">
    <reaction evidence="17 19">
        <text>alpha-ribazole + adenosylcob(III)inamide-GDP = adenosylcob(III)alamin + GMP + H(+)</text>
        <dbReference type="Rhea" id="RHEA:16049"/>
        <dbReference type="ChEBI" id="CHEBI:10329"/>
        <dbReference type="ChEBI" id="CHEBI:15378"/>
        <dbReference type="ChEBI" id="CHEBI:18408"/>
        <dbReference type="ChEBI" id="CHEBI:58115"/>
        <dbReference type="ChEBI" id="CHEBI:60487"/>
        <dbReference type="EC" id="2.7.8.26"/>
    </reaction>
</comment>
<evidence type="ECO:0000256" key="3">
    <source>
        <dbReference type="ARBA" id="ARBA00004663"/>
    </source>
</evidence>
<accession>A0A839AB08</accession>
<dbReference type="GO" id="GO:0008818">
    <property type="term" value="F:cobalamin 5'-phosphate synthase activity"/>
    <property type="evidence" value="ECO:0007669"/>
    <property type="project" value="UniProtKB-UniRule"/>
</dbReference>
<proteinExistence type="inferred from homology"/>
<dbReference type="UniPathway" id="UPA00148">
    <property type="reaction ID" value="UER00238"/>
</dbReference>
<comment type="cofactor">
    <cofactor evidence="1 19">
        <name>Mg(2+)</name>
        <dbReference type="ChEBI" id="CHEBI:18420"/>
    </cofactor>
</comment>
<dbReference type="Pfam" id="PF02654">
    <property type="entry name" value="CobS"/>
    <property type="match status" value="1"/>
</dbReference>
<evidence type="ECO:0000256" key="8">
    <source>
        <dbReference type="ARBA" id="ARBA00022573"/>
    </source>
</evidence>
<feature type="transmembrane region" description="Helical" evidence="19">
    <location>
        <begin position="210"/>
        <end position="243"/>
    </location>
</feature>
<evidence type="ECO:0000256" key="6">
    <source>
        <dbReference type="ARBA" id="ARBA00015850"/>
    </source>
</evidence>
<dbReference type="PANTHER" id="PTHR34148">
    <property type="entry name" value="ADENOSYLCOBINAMIDE-GDP RIBAZOLETRANSFERASE"/>
    <property type="match status" value="1"/>
</dbReference>
<keyword evidence="21" id="KW-1185">Reference proteome</keyword>
<name>A0A839AB08_9HYPH</name>
<evidence type="ECO:0000256" key="18">
    <source>
        <dbReference type="ARBA" id="ARBA00049504"/>
    </source>
</evidence>
<dbReference type="GO" id="GO:0009236">
    <property type="term" value="P:cobalamin biosynthetic process"/>
    <property type="evidence" value="ECO:0007669"/>
    <property type="project" value="UniProtKB-UniRule"/>
</dbReference>
<evidence type="ECO:0000256" key="12">
    <source>
        <dbReference type="ARBA" id="ARBA00022989"/>
    </source>
</evidence>
<evidence type="ECO:0000256" key="2">
    <source>
        <dbReference type="ARBA" id="ARBA00004651"/>
    </source>
</evidence>
<evidence type="ECO:0000256" key="13">
    <source>
        <dbReference type="ARBA" id="ARBA00023136"/>
    </source>
</evidence>
<evidence type="ECO:0000256" key="1">
    <source>
        <dbReference type="ARBA" id="ARBA00001946"/>
    </source>
</evidence>
<dbReference type="RefSeq" id="WP_182163124.1">
    <property type="nucleotide sequence ID" value="NZ_JACFXV010000043.1"/>
</dbReference>
<keyword evidence="9 19" id="KW-0808">Transferase</keyword>
<comment type="subcellular location">
    <subcellularLocation>
        <location evidence="2 19">Cell membrane</location>
        <topology evidence="2 19">Multi-pass membrane protein</topology>
    </subcellularLocation>
</comment>
<reference evidence="20 21" key="1">
    <citation type="submission" date="2020-07" db="EMBL/GenBank/DDBJ databases">
        <title>Stappia sp., F7233, whole genome shotgun sequencing project.</title>
        <authorList>
            <person name="Jiang S."/>
            <person name="Liu Z.W."/>
            <person name="Du Z.J."/>
        </authorList>
    </citation>
    <scope>NUCLEOTIDE SEQUENCE [LARGE SCALE GENOMIC DNA]</scope>
    <source>
        <strain evidence="20 21">F7233</strain>
    </source>
</reference>
<evidence type="ECO:0000256" key="5">
    <source>
        <dbReference type="ARBA" id="ARBA00013200"/>
    </source>
</evidence>
<evidence type="ECO:0000313" key="21">
    <source>
        <dbReference type="Proteomes" id="UP000541109"/>
    </source>
</evidence>
<organism evidence="20 21">
    <name type="scientific">Stappia albiluteola</name>
    <dbReference type="NCBI Taxonomy" id="2758565"/>
    <lineage>
        <taxon>Bacteria</taxon>
        <taxon>Pseudomonadati</taxon>
        <taxon>Pseudomonadota</taxon>
        <taxon>Alphaproteobacteria</taxon>
        <taxon>Hyphomicrobiales</taxon>
        <taxon>Stappiaceae</taxon>
        <taxon>Stappia</taxon>
    </lineage>
</organism>
<dbReference type="EMBL" id="JACFXV010000043">
    <property type="protein sequence ID" value="MBA5776591.1"/>
    <property type="molecule type" value="Genomic_DNA"/>
</dbReference>